<dbReference type="GO" id="GO:0046872">
    <property type="term" value="F:metal ion binding"/>
    <property type="evidence" value="ECO:0007669"/>
    <property type="project" value="UniProtKB-KW"/>
</dbReference>
<dbReference type="InterPro" id="IPR002495">
    <property type="entry name" value="Glyco_trans_8"/>
</dbReference>
<dbReference type="GO" id="GO:0016757">
    <property type="term" value="F:glycosyltransferase activity"/>
    <property type="evidence" value="ECO:0007669"/>
    <property type="project" value="UniProtKB-KW"/>
</dbReference>
<dbReference type="Proteomes" id="UP000297549">
    <property type="component" value="Unassembled WGS sequence"/>
</dbReference>
<protein>
    <submittedName>
        <fullName evidence="4">Glycosyltransferase family 8 protein</fullName>
    </submittedName>
</protein>
<evidence type="ECO:0000313" key="5">
    <source>
        <dbReference type="Proteomes" id="UP000297549"/>
    </source>
</evidence>
<keyword evidence="1" id="KW-0328">Glycosyltransferase</keyword>
<dbReference type="InterPro" id="IPR050748">
    <property type="entry name" value="Glycosyltrans_8_dom-fam"/>
</dbReference>
<keyword evidence="5" id="KW-1185">Reference proteome</keyword>
<accession>A0A4Z0Q6A2</accession>
<keyword evidence="2 4" id="KW-0808">Transferase</keyword>
<dbReference type="Pfam" id="PF01501">
    <property type="entry name" value="Glyco_transf_8"/>
    <property type="match status" value="1"/>
</dbReference>
<proteinExistence type="predicted"/>
<evidence type="ECO:0000256" key="1">
    <source>
        <dbReference type="ARBA" id="ARBA00022676"/>
    </source>
</evidence>
<reference evidence="4 5" key="1">
    <citation type="submission" date="2019-04" db="EMBL/GenBank/DDBJ databases">
        <authorList>
            <person name="Feng G."/>
            <person name="Zhang J."/>
            <person name="Zhu H."/>
        </authorList>
    </citation>
    <scope>NUCLEOTIDE SEQUENCE [LARGE SCALE GENOMIC DNA]</scope>
    <source>
        <strain evidence="4 5">JCM 31653</strain>
    </source>
</reference>
<dbReference type="InterPro" id="IPR029044">
    <property type="entry name" value="Nucleotide-diphossugar_trans"/>
</dbReference>
<evidence type="ECO:0000256" key="2">
    <source>
        <dbReference type="ARBA" id="ARBA00022679"/>
    </source>
</evidence>
<comment type="caution">
    <text evidence="4">The sequence shown here is derived from an EMBL/GenBank/DDBJ whole genome shotgun (WGS) entry which is preliminary data.</text>
</comment>
<dbReference type="PANTHER" id="PTHR13778:SF47">
    <property type="entry name" value="LIPOPOLYSACCHARIDE 1,3-GALACTOSYLTRANSFERASE"/>
    <property type="match status" value="1"/>
</dbReference>
<dbReference type="EMBL" id="SRLC01000001">
    <property type="protein sequence ID" value="TGE25620.1"/>
    <property type="molecule type" value="Genomic_DNA"/>
</dbReference>
<dbReference type="AlphaFoldDB" id="A0A4Z0Q6A2"/>
<gene>
    <name evidence="4" type="ORF">E5K00_10645</name>
</gene>
<dbReference type="Gene3D" id="3.90.550.10">
    <property type="entry name" value="Spore Coat Polysaccharide Biosynthesis Protein SpsA, Chain A"/>
    <property type="match status" value="1"/>
</dbReference>
<dbReference type="SUPFAM" id="SSF53448">
    <property type="entry name" value="Nucleotide-diphospho-sugar transferases"/>
    <property type="match status" value="1"/>
</dbReference>
<sequence>MSTASNRMHIAIAFDENYLTPVYALLTSIFENNQHESIVIHAIATGLAATEQDELKSYVASYASTICYYDIEDSFGRDFVLPPTLWWTASIYYRLLFPLVMAPDIERFVYLDTDIIVLGKLRSLFATDMQGLPVAAVRDFVAARPELGIFEADSYFNSGVLLIDRAQWLARDVTNQAIAFIRTNSELLLYPDQDALNAVLAQSWVKLDSRFNRMFPEIPRDQPRKKLRSVLQETVILHYTTQNKPWSMLGENKLRDLYFRYLKKVPAKYRRRYDDFSWNRHKIRRMLAIRLSELVVDYPALLTPWRRA</sequence>
<dbReference type="CDD" id="cd04194">
    <property type="entry name" value="GT8_A4GalT_like"/>
    <property type="match status" value="1"/>
</dbReference>
<evidence type="ECO:0000256" key="3">
    <source>
        <dbReference type="ARBA" id="ARBA00022723"/>
    </source>
</evidence>
<dbReference type="OrthoDB" id="695971at2"/>
<name>A0A4Z0Q6A2_9BACT</name>
<dbReference type="PANTHER" id="PTHR13778">
    <property type="entry name" value="GLYCOSYLTRANSFERASE 8 DOMAIN-CONTAINING PROTEIN"/>
    <property type="match status" value="1"/>
</dbReference>
<evidence type="ECO:0000313" key="4">
    <source>
        <dbReference type="EMBL" id="TGE25620.1"/>
    </source>
</evidence>
<organism evidence="4 5">
    <name type="scientific">Hymenobacter aquaticus</name>
    <dbReference type="NCBI Taxonomy" id="1867101"/>
    <lineage>
        <taxon>Bacteria</taxon>
        <taxon>Pseudomonadati</taxon>
        <taxon>Bacteroidota</taxon>
        <taxon>Cytophagia</taxon>
        <taxon>Cytophagales</taxon>
        <taxon>Hymenobacteraceae</taxon>
        <taxon>Hymenobacter</taxon>
    </lineage>
</organism>
<keyword evidence="3" id="KW-0479">Metal-binding</keyword>
<dbReference type="RefSeq" id="WP_135463198.1">
    <property type="nucleotide sequence ID" value="NZ_SRLC01000001.1"/>
</dbReference>